<dbReference type="Gene3D" id="3.30.830.10">
    <property type="entry name" value="Metalloenzyme, LuxS/M16 peptidase-like"/>
    <property type="match status" value="1"/>
</dbReference>
<dbReference type="Pfam" id="PF08367">
    <property type="entry name" value="M16C_assoc"/>
    <property type="match status" value="1"/>
</dbReference>
<evidence type="ECO:0000313" key="2">
    <source>
        <dbReference type="EMBL" id="KAH3747818.1"/>
    </source>
</evidence>
<dbReference type="GO" id="GO:0006508">
    <property type="term" value="P:proteolysis"/>
    <property type="evidence" value="ECO:0007669"/>
    <property type="project" value="InterPro"/>
</dbReference>
<feature type="domain" description="Peptidase M16C associated" evidence="1">
    <location>
        <begin position="3"/>
        <end position="42"/>
    </location>
</feature>
<dbReference type="GO" id="GO:0046872">
    <property type="term" value="F:metal ion binding"/>
    <property type="evidence" value="ECO:0007669"/>
    <property type="project" value="InterPro"/>
</dbReference>
<keyword evidence="3" id="KW-1185">Reference proteome</keyword>
<evidence type="ECO:0000313" key="3">
    <source>
        <dbReference type="Proteomes" id="UP000828390"/>
    </source>
</evidence>
<comment type="caution">
    <text evidence="2">The sequence shown here is derived from an EMBL/GenBank/DDBJ whole genome shotgun (WGS) entry which is preliminary data.</text>
</comment>
<protein>
    <recommendedName>
        <fullName evidence="1">Peptidase M16C associated domain-containing protein</fullName>
    </recommendedName>
</protein>
<organism evidence="2 3">
    <name type="scientific">Dreissena polymorpha</name>
    <name type="common">Zebra mussel</name>
    <name type="synonym">Mytilus polymorpha</name>
    <dbReference type="NCBI Taxonomy" id="45954"/>
    <lineage>
        <taxon>Eukaryota</taxon>
        <taxon>Metazoa</taxon>
        <taxon>Spiralia</taxon>
        <taxon>Lophotrochozoa</taxon>
        <taxon>Mollusca</taxon>
        <taxon>Bivalvia</taxon>
        <taxon>Autobranchia</taxon>
        <taxon>Heteroconchia</taxon>
        <taxon>Euheterodonta</taxon>
        <taxon>Imparidentia</taxon>
        <taxon>Neoheterodontei</taxon>
        <taxon>Myida</taxon>
        <taxon>Dreissenoidea</taxon>
        <taxon>Dreissenidae</taxon>
        <taxon>Dreissena</taxon>
    </lineage>
</organism>
<dbReference type="Proteomes" id="UP000828390">
    <property type="component" value="Unassembled WGS sequence"/>
</dbReference>
<reference evidence="2" key="2">
    <citation type="submission" date="2020-11" db="EMBL/GenBank/DDBJ databases">
        <authorList>
            <person name="McCartney M.A."/>
            <person name="Auch B."/>
            <person name="Kono T."/>
            <person name="Mallez S."/>
            <person name="Becker A."/>
            <person name="Gohl D.M."/>
            <person name="Silverstein K.A.T."/>
            <person name="Koren S."/>
            <person name="Bechman K.B."/>
            <person name="Herman A."/>
            <person name="Abrahante J.E."/>
            <person name="Garbe J."/>
        </authorList>
    </citation>
    <scope>NUCLEOTIDE SEQUENCE</scope>
    <source>
        <strain evidence="2">Duluth1</strain>
        <tissue evidence="2">Whole animal</tissue>
    </source>
</reference>
<proteinExistence type="predicted"/>
<dbReference type="AlphaFoldDB" id="A0A9D4I566"/>
<sequence>MCAADLAAGLPNSGHNYAMTHSAASLSPAARLSEMFTGMSQVLIDVACYISGWTVDVVRIVTGACRCQRFLRRSYNRG</sequence>
<gene>
    <name evidence="2" type="ORF">DPMN_182250</name>
</gene>
<dbReference type="EMBL" id="JAIWYP010000010">
    <property type="protein sequence ID" value="KAH3747818.1"/>
    <property type="molecule type" value="Genomic_DNA"/>
</dbReference>
<dbReference type="InterPro" id="IPR011249">
    <property type="entry name" value="Metalloenz_LuxS/M16"/>
</dbReference>
<reference evidence="2" key="1">
    <citation type="journal article" date="2019" name="bioRxiv">
        <title>The Genome of the Zebra Mussel, Dreissena polymorpha: A Resource for Invasive Species Research.</title>
        <authorList>
            <person name="McCartney M.A."/>
            <person name="Auch B."/>
            <person name="Kono T."/>
            <person name="Mallez S."/>
            <person name="Zhang Y."/>
            <person name="Obille A."/>
            <person name="Becker A."/>
            <person name="Abrahante J.E."/>
            <person name="Garbe J."/>
            <person name="Badalamenti J.P."/>
            <person name="Herman A."/>
            <person name="Mangelson H."/>
            <person name="Liachko I."/>
            <person name="Sullivan S."/>
            <person name="Sone E.D."/>
            <person name="Koren S."/>
            <person name="Silverstein K.A.T."/>
            <person name="Beckman K.B."/>
            <person name="Gohl D.M."/>
        </authorList>
    </citation>
    <scope>NUCLEOTIDE SEQUENCE</scope>
    <source>
        <strain evidence="2">Duluth1</strain>
        <tissue evidence="2">Whole animal</tissue>
    </source>
</reference>
<dbReference type="InterPro" id="IPR013578">
    <property type="entry name" value="Peptidase_M16C_assoc"/>
</dbReference>
<accession>A0A9D4I566</accession>
<evidence type="ECO:0000259" key="1">
    <source>
        <dbReference type="Pfam" id="PF08367"/>
    </source>
</evidence>
<dbReference type="SUPFAM" id="SSF63411">
    <property type="entry name" value="LuxS/MPP-like metallohydrolase"/>
    <property type="match status" value="1"/>
</dbReference>
<name>A0A9D4I566_DREPO</name>